<evidence type="ECO:0000256" key="1">
    <source>
        <dbReference type="SAM" id="MobiDB-lite"/>
    </source>
</evidence>
<gene>
    <name evidence="2" type="ORF">U3653_29830</name>
</gene>
<evidence type="ECO:0008006" key="4">
    <source>
        <dbReference type="Google" id="ProtNLM"/>
    </source>
</evidence>
<feature type="compositionally biased region" description="Polar residues" evidence="1">
    <location>
        <begin position="285"/>
        <end position="295"/>
    </location>
</feature>
<dbReference type="Proteomes" id="UP001348098">
    <property type="component" value="Unassembled WGS sequence"/>
</dbReference>
<feature type="compositionally biased region" description="Low complexity" evidence="1">
    <location>
        <begin position="308"/>
        <end position="354"/>
    </location>
</feature>
<organism evidence="2 3">
    <name type="scientific">Nocardia implantans</name>
    <dbReference type="NCBI Taxonomy" id="3108168"/>
    <lineage>
        <taxon>Bacteria</taxon>
        <taxon>Bacillati</taxon>
        <taxon>Actinomycetota</taxon>
        <taxon>Actinomycetes</taxon>
        <taxon>Mycobacteriales</taxon>
        <taxon>Nocardiaceae</taxon>
        <taxon>Nocardia</taxon>
    </lineage>
</organism>
<comment type="caution">
    <text evidence="2">The sequence shown here is derived from an EMBL/GenBank/DDBJ whole genome shotgun (WGS) entry which is preliminary data.</text>
</comment>
<dbReference type="EMBL" id="JAYKYQ010000016">
    <property type="protein sequence ID" value="MEB3514243.1"/>
    <property type="molecule type" value="Genomic_DNA"/>
</dbReference>
<dbReference type="Gene3D" id="1.20.1260.20">
    <property type="entry name" value="PPE superfamily"/>
    <property type="match status" value="1"/>
</dbReference>
<sequence>MVNPFERLKVLELDYGQLGSTVLRNVTNWISGEELQPEVNVAGVQDKYNQQRDGVRSRAAGVGFQGEFRPREVLDADEFERHDVATLRGKVDQIDLKAVTDLVTAWNTIADRHQTSLDTFTKAMARATDGSVWRGESRNAAASAVADYAAQGAQVSNAARLTGNKLSELLTGLEPTKQLVPHAPEHRSGIGNALAFVAGRGWRNDDVAEYNAKTEALRVLRTVYAPVVMESDTNVPVIPRPASTTNPGGADDGTSPRGTNSGSQNPSGTSSPSSEPSGKNPTEDPATQSSDQPSDIASEKPESTDTDPASTTQESTTPASTTPASTTPASTTPAPSTSPHSPGSPHLSTPSNPGTPGGPGVSMPSKGTPSNPNAVSAAAARTGASPGRVGTSGMSGMAPGARGGKSDEESTKGIPDYLITQEHGDELTGLDQLPRTVPPVIGDNPR</sequence>
<reference evidence="2 3" key="1">
    <citation type="submission" date="2023-12" db="EMBL/GenBank/DDBJ databases">
        <title>novel species in genus Nocarida.</title>
        <authorList>
            <person name="Li Z."/>
        </authorList>
    </citation>
    <scope>NUCLEOTIDE SEQUENCE [LARGE SCALE GENOMIC DNA]</scope>
    <source>
        <strain evidence="2 3">CDC186</strain>
    </source>
</reference>
<dbReference type="InterPro" id="IPR038332">
    <property type="entry name" value="PPE_sf"/>
</dbReference>
<proteinExistence type="predicted"/>
<evidence type="ECO:0000313" key="2">
    <source>
        <dbReference type="EMBL" id="MEB3514243.1"/>
    </source>
</evidence>
<keyword evidence="3" id="KW-1185">Reference proteome</keyword>
<feature type="compositionally biased region" description="Low complexity" evidence="1">
    <location>
        <begin position="258"/>
        <end position="280"/>
    </location>
</feature>
<feature type="compositionally biased region" description="Low complexity" evidence="1">
    <location>
        <begin position="369"/>
        <end position="384"/>
    </location>
</feature>
<protein>
    <recommendedName>
        <fullName evidence="4">PPE domain-containing protein</fullName>
    </recommendedName>
</protein>
<evidence type="ECO:0000313" key="3">
    <source>
        <dbReference type="Proteomes" id="UP001348098"/>
    </source>
</evidence>
<feature type="region of interest" description="Disordered" evidence="1">
    <location>
        <begin position="235"/>
        <end position="446"/>
    </location>
</feature>
<dbReference type="RefSeq" id="WP_195081987.1">
    <property type="nucleotide sequence ID" value="NZ_JAYESH010000009.1"/>
</dbReference>
<accession>A0ABU6B3A2</accession>
<name>A0ABU6B3A2_9NOCA</name>